<dbReference type="SUPFAM" id="SSF51306">
    <property type="entry name" value="LexA/Signal peptidase"/>
    <property type="match status" value="1"/>
</dbReference>
<dbReference type="InterPro" id="IPR019533">
    <property type="entry name" value="Peptidase_S26"/>
</dbReference>
<dbReference type="GO" id="GO:0042720">
    <property type="term" value="C:mitochondrial inner membrane peptidase complex"/>
    <property type="evidence" value="ECO:0007669"/>
    <property type="project" value="InterPro"/>
</dbReference>
<keyword evidence="6" id="KW-0999">Mitochondrion inner membrane</keyword>
<dbReference type="GO" id="GO:0006465">
    <property type="term" value="P:signal peptide processing"/>
    <property type="evidence" value="ECO:0007669"/>
    <property type="project" value="InterPro"/>
</dbReference>
<evidence type="ECO:0000256" key="11">
    <source>
        <dbReference type="PIRSR" id="PIRSR600223-1"/>
    </source>
</evidence>
<dbReference type="InterPro" id="IPR037730">
    <property type="entry name" value="IMP2"/>
</dbReference>
<evidence type="ECO:0000313" key="14">
    <source>
        <dbReference type="Proteomes" id="UP000054350"/>
    </source>
</evidence>
<feature type="domain" description="Peptidase S26" evidence="12">
    <location>
        <begin position="41"/>
        <end position="118"/>
    </location>
</feature>
<dbReference type="Proteomes" id="UP000054350">
    <property type="component" value="Unassembled WGS sequence"/>
</dbReference>
<reference evidence="13 14" key="1">
    <citation type="submission" date="2009-11" db="EMBL/GenBank/DDBJ databases">
        <title>Annotation of Allomyces macrogynus ATCC 38327.</title>
        <authorList>
            <consortium name="The Broad Institute Genome Sequencing Platform"/>
            <person name="Russ C."/>
            <person name="Cuomo C."/>
            <person name="Burger G."/>
            <person name="Gray M.W."/>
            <person name="Holland P.W.H."/>
            <person name="King N."/>
            <person name="Lang F.B.F."/>
            <person name="Roger A.J."/>
            <person name="Ruiz-Trillo I."/>
            <person name="Young S.K."/>
            <person name="Zeng Q."/>
            <person name="Gargeya S."/>
            <person name="Fitzgerald M."/>
            <person name="Haas B."/>
            <person name="Abouelleil A."/>
            <person name="Alvarado L."/>
            <person name="Arachchi H.M."/>
            <person name="Berlin A."/>
            <person name="Chapman S.B."/>
            <person name="Gearin G."/>
            <person name="Goldberg J."/>
            <person name="Griggs A."/>
            <person name="Gujja S."/>
            <person name="Hansen M."/>
            <person name="Heiman D."/>
            <person name="Howarth C."/>
            <person name="Larimer J."/>
            <person name="Lui A."/>
            <person name="MacDonald P.J.P."/>
            <person name="McCowen C."/>
            <person name="Montmayeur A."/>
            <person name="Murphy C."/>
            <person name="Neiman D."/>
            <person name="Pearson M."/>
            <person name="Priest M."/>
            <person name="Roberts A."/>
            <person name="Saif S."/>
            <person name="Shea T."/>
            <person name="Sisk P."/>
            <person name="Stolte C."/>
            <person name="Sykes S."/>
            <person name="Wortman J."/>
            <person name="Nusbaum C."/>
            <person name="Birren B."/>
        </authorList>
    </citation>
    <scope>NUCLEOTIDE SEQUENCE [LARGE SCALE GENOMIC DNA]</scope>
    <source>
        <strain evidence="13 14">ATCC 38327</strain>
    </source>
</reference>
<comment type="subcellular location">
    <subcellularLocation>
        <location evidence="1">Mitochondrion inner membrane</location>
        <topology evidence="1">Single-pass membrane protein</topology>
    </subcellularLocation>
</comment>
<evidence type="ECO:0000256" key="9">
    <source>
        <dbReference type="ARBA" id="ARBA00023128"/>
    </source>
</evidence>
<dbReference type="STRING" id="578462.A0A0L0RXD7"/>
<evidence type="ECO:0000256" key="4">
    <source>
        <dbReference type="ARBA" id="ARBA00022670"/>
    </source>
</evidence>
<dbReference type="Gene3D" id="2.10.109.10">
    <property type="entry name" value="Umud Fragment, subunit A"/>
    <property type="match status" value="1"/>
</dbReference>
<keyword evidence="5" id="KW-0812">Transmembrane</keyword>
<keyword evidence="10" id="KW-0472">Membrane</keyword>
<keyword evidence="8" id="KW-1133">Transmembrane helix</keyword>
<evidence type="ECO:0000256" key="2">
    <source>
        <dbReference type="ARBA" id="ARBA00007066"/>
    </source>
</evidence>
<feature type="active site" evidence="11">
    <location>
        <position position="59"/>
    </location>
</feature>
<evidence type="ECO:0000256" key="1">
    <source>
        <dbReference type="ARBA" id="ARBA00004434"/>
    </source>
</evidence>
<dbReference type="PANTHER" id="PTHR46041">
    <property type="entry name" value="MITOCHONDRIAL INNER MEMBRANE PROTEASE SUBUNIT 2"/>
    <property type="match status" value="1"/>
</dbReference>
<evidence type="ECO:0000256" key="10">
    <source>
        <dbReference type="ARBA" id="ARBA00023136"/>
    </source>
</evidence>
<dbReference type="GO" id="GO:0006627">
    <property type="term" value="P:protein processing involved in protein targeting to mitochondrion"/>
    <property type="evidence" value="ECO:0007669"/>
    <property type="project" value="InterPro"/>
</dbReference>
<keyword evidence="14" id="KW-1185">Reference proteome</keyword>
<dbReference type="EMBL" id="GG745328">
    <property type="protein sequence ID" value="KNE54815.1"/>
    <property type="molecule type" value="Genomic_DNA"/>
</dbReference>
<dbReference type="PANTHER" id="PTHR46041:SF2">
    <property type="entry name" value="MITOCHONDRIAL INNER MEMBRANE PROTEASE SUBUNIT 2"/>
    <property type="match status" value="1"/>
</dbReference>
<feature type="active site" evidence="11">
    <location>
        <position position="108"/>
    </location>
</feature>
<evidence type="ECO:0000256" key="8">
    <source>
        <dbReference type="ARBA" id="ARBA00022989"/>
    </source>
</evidence>
<evidence type="ECO:0000313" key="13">
    <source>
        <dbReference type="EMBL" id="KNE54815.1"/>
    </source>
</evidence>
<keyword evidence="9" id="KW-0496">Mitochondrion</keyword>
<accession>A0A0L0RXD7</accession>
<evidence type="ECO:0000256" key="6">
    <source>
        <dbReference type="ARBA" id="ARBA00022792"/>
    </source>
</evidence>
<dbReference type="OrthoDB" id="308440at2759"/>
<organism evidence="13 14">
    <name type="scientific">Allomyces macrogynus (strain ATCC 38327)</name>
    <name type="common">Allomyces javanicus var. macrogynus</name>
    <dbReference type="NCBI Taxonomy" id="578462"/>
    <lineage>
        <taxon>Eukaryota</taxon>
        <taxon>Fungi</taxon>
        <taxon>Fungi incertae sedis</taxon>
        <taxon>Blastocladiomycota</taxon>
        <taxon>Blastocladiomycetes</taxon>
        <taxon>Blastocladiales</taxon>
        <taxon>Blastocladiaceae</taxon>
        <taxon>Allomyces</taxon>
    </lineage>
</organism>
<proteinExistence type="inferred from homology"/>
<keyword evidence="7" id="KW-0378">Hydrolase</keyword>
<dbReference type="Pfam" id="PF10502">
    <property type="entry name" value="Peptidase_S26"/>
    <property type="match status" value="1"/>
</dbReference>
<evidence type="ECO:0000256" key="3">
    <source>
        <dbReference type="ARBA" id="ARBA00013650"/>
    </source>
</evidence>
<sequence length="212" mass="23396">MASATRGAAASVSSRLRNWQGIPFLRAATHATANVVGWTSIFVFLLDRVGSLASVEGRSMQPTLNPDENRLQRDLLLLDKYSATKRKWRRGDVVTLRTPLDANHVAAKRIIALEDDWVVPDPRSKFVRRNGLRAGQSLRIPKGHCWVEGDAGLHSRDSQEYGPVPLALLTARVAAVVWPPARIGWVESDPMCPRSRTSVVTREAIRSGSSIL</sequence>
<evidence type="ECO:0000259" key="12">
    <source>
        <dbReference type="Pfam" id="PF10502"/>
    </source>
</evidence>
<protein>
    <recommendedName>
        <fullName evidence="3">Mitochondrial inner membrane protease subunit 2</fullName>
    </recommendedName>
</protein>
<dbReference type="VEuPathDB" id="FungiDB:AMAG_00766"/>
<dbReference type="AlphaFoldDB" id="A0A0L0RXD7"/>
<reference evidence="14" key="2">
    <citation type="submission" date="2009-11" db="EMBL/GenBank/DDBJ databases">
        <title>The Genome Sequence of Allomyces macrogynus strain ATCC 38327.</title>
        <authorList>
            <consortium name="The Broad Institute Genome Sequencing Platform"/>
            <person name="Russ C."/>
            <person name="Cuomo C."/>
            <person name="Shea T."/>
            <person name="Young S.K."/>
            <person name="Zeng Q."/>
            <person name="Koehrsen M."/>
            <person name="Haas B."/>
            <person name="Borodovsky M."/>
            <person name="Guigo R."/>
            <person name="Alvarado L."/>
            <person name="Berlin A."/>
            <person name="Borenstein D."/>
            <person name="Chen Z."/>
            <person name="Engels R."/>
            <person name="Freedman E."/>
            <person name="Gellesch M."/>
            <person name="Goldberg J."/>
            <person name="Griggs A."/>
            <person name="Gujja S."/>
            <person name="Heiman D."/>
            <person name="Hepburn T."/>
            <person name="Howarth C."/>
            <person name="Jen D."/>
            <person name="Larson L."/>
            <person name="Lewis B."/>
            <person name="Mehta T."/>
            <person name="Park D."/>
            <person name="Pearson M."/>
            <person name="Roberts A."/>
            <person name="Saif S."/>
            <person name="Shenoy N."/>
            <person name="Sisk P."/>
            <person name="Stolte C."/>
            <person name="Sykes S."/>
            <person name="Walk T."/>
            <person name="White J."/>
            <person name="Yandava C."/>
            <person name="Burger G."/>
            <person name="Gray M.W."/>
            <person name="Holland P.W.H."/>
            <person name="King N."/>
            <person name="Lang F.B.F."/>
            <person name="Roger A.J."/>
            <person name="Ruiz-Trillo I."/>
            <person name="Lander E."/>
            <person name="Nusbaum C."/>
        </authorList>
    </citation>
    <scope>NUCLEOTIDE SEQUENCE [LARGE SCALE GENOMIC DNA]</scope>
    <source>
        <strain evidence="14">ATCC 38327</strain>
    </source>
</reference>
<name>A0A0L0RXD7_ALLM3</name>
<dbReference type="GO" id="GO:0004252">
    <property type="term" value="F:serine-type endopeptidase activity"/>
    <property type="evidence" value="ECO:0007669"/>
    <property type="project" value="InterPro"/>
</dbReference>
<dbReference type="eggNOG" id="KOG1568">
    <property type="taxonomic scope" value="Eukaryota"/>
</dbReference>
<evidence type="ECO:0000256" key="7">
    <source>
        <dbReference type="ARBA" id="ARBA00022801"/>
    </source>
</evidence>
<dbReference type="PRINTS" id="PR00727">
    <property type="entry name" value="LEADERPTASE"/>
</dbReference>
<dbReference type="InterPro" id="IPR036286">
    <property type="entry name" value="LexA/Signal_pep-like_sf"/>
</dbReference>
<evidence type="ECO:0000256" key="5">
    <source>
        <dbReference type="ARBA" id="ARBA00022692"/>
    </source>
</evidence>
<gene>
    <name evidence="13" type="ORF">AMAG_00766</name>
</gene>
<keyword evidence="4" id="KW-0645">Protease</keyword>
<comment type="similarity">
    <text evidence="2">Belongs to the peptidase S26 family. IMP2 subfamily.</text>
</comment>
<dbReference type="CDD" id="cd06530">
    <property type="entry name" value="S26_SPase_I"/>
    <property type="match status" value="1"/>
</dbReference>
<dbReference type="OMA" id="WIPVIAW"/>
<dbReference type="InterPro" id="IPR000223">
    <property type="entry name" value="Pept_S26A_signal_pept_1"/>
</dbReference>